<feature type="chain" id="PRO_5026896839" evidence="7">
    <location>
        <begin position="22"/>
        <end position="76"/>
    </location>
</feature>
<accession>A0A6J3LAN2</accession>
<dbReference type="GO" id="GO:0004867">
    <property type="term" value="F:serine-type endopeptidase inhibitor activity"/>
    <property type="evidence" value="ECO:0007669"/>
    <property type="project" value="UniProtKB-KW"/>
</dbReference>
<dbReference type="FunFam" id="2.10.25.10:FF:000055">
    <property type="entry name" value="alpha-tectorin isoform X1"/>
    <property type="match status" value="1"/>
</dbReference>
<evidence type="ECO:0000256" key="2">
    <source>
        <dbReference type="ARBA" id="ARBA00007611"/>
    </source>
</evidence>
<evidence type="ECO:0000259" key="8">
    <source>
        <dbReference type="Pfam" id="PF01826"/>
    </source>
</evidence>
<dbReference type="PANTHER" id="PTHR23259:SF70">
    <property type="entry name" value="ACCESSORY GLAND PROTEIN ACP62F-RELATED"/>
    <property type="match status" value="1"/>
</dbReference>
<feature type="signal peptide" evidence="7">
    <location>
        <begin position="1"/>
        <end position="21"/>
    </location>
</feature>
<organism evidence="9 10">
    <name type="scientific">Bombus vosnesenskii</name>
    <dbReference type="NCBI Taxonomy" id="207650"/>
    <lineage>
        <taxon>Eukaryota</taxon>
        <taxon>Metazoa</taxon>
        <taxon>Ecdysozoa</taxon>
        <taxon>Arthropoda</taxon>
        <taxon>Hexapoda</taxon>
        <taxon>Insecta</taxon>
        <taxon>Pterygota</taxon>
        <taxon>Neoptera</taxon>
        <taxon>Endopterygota</taxon>
        <taxon>Hymenoptera</taxon>
        <taxon>Apocrita</taxon>
        <taxon>Aculeata</taxon>
        <taxon>Apoidea</taxon>
        <taxon>Anthophila</taxon>
        <taxon>Apidae</taxon>
        <taxon>Bombus</taxon>
        <taxon>Pyrobombus</taxon>
    </lineage>
</organism>
<keyword evidence="6" id="KW-1015">Disulfide bond</keyword>
<comment type="similarity">
    <text evidence="2">Belongs to the serine protease inhibitor-like (TIL domain-containing) family.</text>
</comment>
<evidence type="ECO:0000256" key="4">
    <source>
        <dbReference type="ARBA" id="ARBA00022690"/>
    </source>
</evidence>
<dbReference type="GO" id="GO:0005576">
    <property type="term" value="C:extracellular region"/>
    <property type="evidence" value="ECO:0007669"/>
    <property type="project" value="UniProtKB-SubCell"/>
</dbReference>
<sequence>MYRFLLALFVIMATYFVLTQASCPVNEVWNDCGTACPLTCEEPNPRICSLQCVPGCECVDGYVRNEWQKCVELDNC</sequence>
<dbReference type="KEGG" id="bvk:117239986"/>
<keyword evidence="5" id="KW-0722">Serine protease inhibitor</keyword>
<keyword evidence="4" id="KW-0646">Protease inhibitor</keyword>
<dbReference type="SUPFAM" id="SSF57567">
    <property type="entry name" value="Serine protease inhibitors"/>
    <property type="match status" value="1"/>
</dbReference>
<evidence type="ECO:0000256" key="7">
    <source>
        <dbReference type="SAM" id="SignalP"/>
    </source>
</evidence>
<dbReference type="InterPro" id="IPR036084">
    <property type="entry name" value="Ser_inhib-like_sf"/>
</dbReference>
<dbReference type="Pfam" id="PF01826">
    <property type="entry name" value="TIL"/>
    <property type="match status" value="1"/>
</dbReference>
<gene>
    <name evidence="10" type="primary">LOC117239986</name>
</gene>
<evidence type="ECO:0000256" key="3">
    <source>
        <dbReference type="ARBA" id="ARBA00022525"/>
    </source>
</evidence>
<feature type="domain" description="TIL" evidence="8">
    <location>
        <begin position="23"/>
        <end position="76"/>
    </location>
</feature>
<keyword evidence="7" id="KW-0732">Signal</keyword>
<reference evidence="10" key="1">
    <citation type="submission" date="2025-08" db="UniProtKB">
        <authorList>
            <consortium name="RefSeq"/>
        </authorList>
    </citation>
    <scope>IDENTIFICATION</scope>
    <source>
        <tissue evidence="10">Muscle</tissue>
    </source>
</reference>
<dbReference type="AlphaFoldDB" id="A0A6J3LAN2"/>
<evidence type="ECO:0000313" key="10">
    <source>
        <dbReference type="RefSeq" id="XP_033361701.1"/>
    </source>
</evidence>
<name>A0A6J3LAN2_9HYME</name>
<evidence type="ECO:0000256" key="6">
    <source>
        <dbReference type="ARBA" id="ARBA00023157"/>
    </source>
</evidence>
<dbReference type="GeneID" id="117239986"/>
<dbReference type="Proteomes" id="UP000504631">
    <property type="component" value="Unplaced"/>
</dbReference>
<dbReference type="Gene3D" id="2.10.25.10">
    <property type="entry name" value="Laminin"/>
    <property type="match status" value="1"/>
</dbReference>
<keyword evidence="9" id="KW-1185">Reference proteome</keyword>
<dbReference type="InterPro" id="IPR002919">
    <property type="entry name" value="TIL_dom"/>
</dbReference>
<dbReference type="RefSeq" id="XP_033361701.1">
    <property type="nucleotide sequence ID" value="XM_033505810.1"/>
</dbReference>
<keyword evidence="3" id="KW-0964">Secreted</keyword>
<dbReference type="CDD" id="cd19941">
    <property type="entry name" value="TIL"/>
    <property type="match status" value="1"/>
</dbReference>
<evidence type="ECO:0000256" key="1">
    <source>
        <dbReference type="ARBA" id="ARBA00004613"/>
    </source>
</evidence>
<dbReference type="PANTHER" id="PTHR23259">
    <property type="entry name" value="RIDDLE"/>
    <property type="match status" value="1"/>
</dbReference>
<evidence type="ECO:0000256" key="5">
    <source>
        <dbReference type="ARBA" id="ARBA00022900"/>
    </source>
</evidence>
<dbReference type="InterPro" id="IPR051368">
    <property type="entry name" value="SerProtInhib-TIL_Domain"/>
</dbReference>
<comment type="subcellular location">
    <subcellularLocation>
        <location evidence="1">Secreted</location>
    </subcellularLocation>
</comment>
<proteinExistence type="inferred from homology"/>
<protein>
    <submittedName>
        <fullName evidence="10">Chymotrypsin inhibitor-like</fullName>
    </submittedName>
</protein>
<evidence type="ECO:0000313" key="9">
    <source>
        <dbReference type="Proteomes" id="UP000504631"/>
    </source>
</evidence>